<dbReference type="RefSeq" id="XP_069203187.1">
    <property type="nucleotide sequence ID" value="XM_069348615.1"/>
</dbReference>
<proteinExistence type="inferred from homology"/>
<dbReference type="Gene3D" id="1.10.1420.10">
    <property type="match status" value="1"/>
</dbReference>
<evidence type="ECO:0000313" key="7">
    <source>
        <dbReference type="EMBL" id="KAL1306915.1"/>
    </source>
</evidence>
<dbReference type="InterPro" id="IPR045076">
    <property type="entry name" value="MutS"/>
</dbReference>
<dbReference type="EMBL" id="JBFMKM010000004">
    <property type="protein sequence ID" value="KAL1306915.1"/>
    <property type="molecule type" value="Genomic_DNA"/>
</dbReference>
<keyword evidence="2" id="KW-0547">Nucleotide-binding</keyword>
<dbReference type="PROSITE" id="PS00486">
    <property type="entry name" value="DNA_MISMATCH_REPAIR_2"/>
    <property type="match status" value="1"/>
</dbReference>
<protein>
    <recommendedName>
        <fullName evidence="6">DNA mismatch repair proteins mutS family domain-containing protein</fullName>
    </recommendedName>
</protein>
<dbReference type="PANTHER" id="PTHR11361">
    <property type="entry name" value="DNA MISMATCH REPAIR PROTEIN MUTS FAMILY MEMBER"/>
    <property type="match status" value="1"/>
</dbReference>
<keyword evidence="3" id="KW-0067">ATP-binding</keyword>
<evidence type="ECO:0000259" key="6">
    <source>
        <dbReference type="PROSITE" id="PS00486"/>
    </source>
</evidence>
<dbReference type="Proteomes" id="UP001562354">
    <property type="component" value="Unassembled WGS sequence"/>
</dbReference>
<reference evidence="7 8" key="1">
    <citation type="submission" date="2024-07" db="EMBL/GenBank/DDBJ databases">
        <title>Draft sequence of the Neodothiora populina.</title>
        <authorList>
            <person name="Drown D.D."/>
            <person name="Schuette U.S."/>
            <person name="Buechlein A.B."/>
            <person name="Rusch D.R."/>
            <person name="Winton L.W."/>
            <person name="Adams G.A."/>
        </authorList>
    </citation>
    <scope>NUCLEOTIDE SEQUENCE [LARGE SCALE GENOMIC DNA]</scope>
    <source>
        <strain evidence="7 8">CPC 39397</strain>
    </source>
</reference>
<gene>
    <name evidence="7" type="ORF">AAFC00_005558</name>
</gene>
<dbReference type="Pfam" id="PF00488">
    <property type="entry name" value="MutS_V"/>
    <property type="match status" value="1"/>
</dbReference>
<feature type="compositionally biased region" description="Polar residues" evidence="5">
    <location>
        <begin position="1"/>
        <end position="22"/>
    </location>
</feature>
<evidence type="ECO:0000256" key="5">
    <source>
        <dbReference type="SAM" id="MobiDB-lite"/>
    </source>
</evidence>
<keyword evidence="8" id="KW-1185">Reference proteome</keyword>
<comment type="caution">
    <text evidence="7">The sequence shown here is derived from an EMBL/GenBank/DDBJ whole genome shotgun (WGS) entry which is preliminary data.</text>
</comment>
<dbReference type="InterPro" id="IPR036187">
    <property type="entry name" value="DNA_mismatch_repair_MutS_sf"/>
</dbReference>
<feature type="domain" description="DNA mismatch repair proteins mutS family" evidence="6">
    <location>
        <begin position="731"/>
        <end position="747"/>
    </location>
</feature>
<feature type="region of interest" description="Disordered" evidence="5">
    <location>
        <begin position="1"/>
        <end position="38"/>
    </location>
</feature>
<keyword evidence="4" id="KW-0238">DNA-binding</keyword>
<dbReference type="InterPro" id="IPR027417">
    <property type="entry name" value="P-loop_NTPase"/>
</dbReference>
<evidence type="ECO:0000256" key="2">
    <source>
        <dbReference type="ARBA" id="ARBA00022741"/>
    </source>
</evidence>
<accession>A0ABR3PL85</accession>
<dbReference type="PANTHER" id="PTHR11361:SF20">
    <property type="entry name" value="MUTS PROTEIN HOMOLOG 5"/>
    <property type="match status" value="1"/>
</dbReference>
<dbReference type="SUPFAM" id="SSF52540">
    <property type="entry name" value="P-loop containing nucleoside triphosphate hydrolases"/>
    <property type="match status" value="1"/>
</dbReference>
<organism evidence="7 8">
    <name type="scientific">Neodothiora populina</name>
    <dbReference type="NCBI Taxonomy" id="2781224"/>
    <lineage>
        <taxon>Eukaryota</taxon>
        <taxon>Fungi</taxon>
        <taxon>Dikarya</taxon>
        <taxon>Ascomycota</taxon>
        <taxon>Pezizomycotina</taxon>
        <taxon>Dothideomycetes</taxon>
        <taxon>Dothideomycetidae</taxon>
        <taxon>Dothideales</taxon>
        <taxon>Dothioraceae</taxon>
        <taxon>Neodothiora</taxon>
    </lineage>
</organism>
<dbReference type="SUPFAM" id="SSF48334">
    <property type="entry name" value="DNA repair protein MutS, domain III"/>
    <property type="match status" value="1"/>
</dbReference>
<dbReference type="InterPro" id="IPR007696">
    <property type="entry name" value="DNA_mismatch_repair_MutS_core"/>
</dbReference>
<dbReference type="SMART" id="SM00533">
    <property type="entry name" value="MUTSd"/>
    <property type="match status" value="1"/>
</dbReference>
<dbReference type="SMART" id="SM00534">
    <property type="entry name" value="MUTSac"/>
    <property type="match status" value="1"/>
</dbReference>
<evidence type="ECO:0000313" key="8">
    <source>
        <dbReference type="Proteomes" id="UP001562354"/>
    </source>
</evidence>
<name>A0ABR3PL85_9PEZI</name>
<sequence>MPLQSDQSHPFSRQTDQVLDDSSAQHRRPQPHVANDYDDASNEIIMAIDVKDRGTVGCAYYVAAEEKLYFMEDVKLGGADIVEALKIFIEPTLILHPVRLDDEILDVLDPERHNVDDGNGTTFDLSNICTPRPNSDFNFETAKTKLINLDLGDLRGPRVTFVVPGDVIADANSGPGGEYEFVGREGTLLKLAGWIDVESRFTVGCAGSILTYIQKKRGTMFLPGDPASQGLHRITHLEMFSLSGSMFVNTDTLLSLQIIQSEAHPHSHKQGPTNTGSGSKEGLSVYGLFQHLARTSQGKHLLRQYFLRPSVNEAVIKERYASISVFLRPENDAYLQDLNKSLGQVKNMRQVLVGLRKGLSAGAGGNGRLAIPVWANIRLFVYQALKITDVFEELVGAEGLVMHRKIFDKFERHRLAAIGRNVSEIVDFELSREYGRTVVKIGIDEELDQLKHTYDGLEDILARVAEDVSLSMPQGINVEINVIFFPQIGFLIAVDLDPETGTGIWGGDDRDPWEKTFTTERVVYYKNDKMTEMDAYFGDIYGNICDREIEIVQELAEKILEHEVTIAVVSDLCGELDCLVALAQGAKRYKLTRPDLTGRNIISIKGGRHILQELSVASYVPNDTFIAASQAAVVGEDRPNRTARDRSDGPSVVLVTGPNYSGKSVYLKQVALIVYMAHVGCFVPADSAQIGLTDKILTRVATRESVSRAQSAFMTDLQQMSMALNLATRRSLLIVDEFGKGTEAQDGAGLAAGVYRHLLNRGSESPKVLAATHFHEIFEGGFLRAGPSLAFGHLEVHIDAHAPHTDGQVTYLYTYKQGRSISSYGTVCATMNGIPRGVTQRAEELILRTARGEDLIAACSYMPKDEISELNDAETIARRFLAMSLGRNARSQLDLLFQTSERLSSTSSETSHS</sequence>
<dbReference type="CDD" id="cd03281">
    <property type="entry name" value="ABC_MSH5_euk"/>
    <property type="match status" value="1"/>
</dbReference>
<evidence type="ECO:0000256" key="1">
    <source>
        <dbReference type="ARBA" id="ARBA00006271"/>
    </source>
</evidence>
<evidence type="ECO:0000256" key="4">
    <source>
        <dbReference type="ARBA" id="ARBA00023125"/>
    </source>
</evidence>
<evidence type="ECO:0000256" key="3">
    <source>
        <dbReference type="ARBA" id="ARBA00022840"/>
    </source>
</evidence>
<dbReference type="Gene3D" id="3.40.50.300">
    <property type="entry name" value="P-loop containing nucleotide triphosphate hydrolases"/>
    <property type="match status" value="1"/>
</dbReference>
<dbReference type="GeneID" id="95979257"/>
<dbReference type="Pfam" id="PF05192">
    <property type="entry name" value="MutS_III"/>
    <property type="match status" value="1"/>
</dbReference>
<dbReference type="InterPro" id="IPR000432">
    <property type="entry name" value="DNA_mismatch_repair_MutS_C"/>
</dbReference>
<comment type="similarity">
    <text evidence="1">Belongs to the DNA mismatch repair MutS family.</text>
</comment>